<dbReference type="PANTHER" id="PTHR10361:SF40">
    <property type="entry name" value="HEPATIC SODIUM_BILE ACID COTRANSPORTER"/>
    <property type="match status" value="1"/>
</dbReference>
<feature type="transmembrane region" description="Helical" evidence="7">
    <location>
        <begin position="295"/>
        <end position="320"/>
    </location>
</feature>
<feature type="transmembrane region" description="Helical" evidence="7">
    <location>
        <begin position="159"/>
        <end position="182"/>
    </location>
</feature>
<evidence type="ECO:0000256" key="2">
    <source>
        <dbReference type="ARBA" id="ARBA00006528"/>
    </source>
</evidence>
<dbReference type="Pfam" id="PF01758">
    <property type="entry name" value="SBF"/>
    <property type="match status" value="1"/>
</dbReference>
<protein>
    <submittedName>
        <fullName evidence="8">Solute carrier family 10 member 1</fullName>
    </submittedName>
</protein>
<evidence type="ECO:0000256" key="4">
    <source>
        <dbReference type="ARBA" id="ARBA00022847"/>
    </source>
</evidence>
<evidence type="ECO:0000313" key="8">
    <source>
        <dbReference type="Ensembl" id="ENSNMLP00000017560.1"/>
    </source>
</evidence>
<evidence type="ECO:0000256" key="1">
    <source>
        <dbReference type="ARBA" id="ARBA00004141"/>
    </source>
</evidence>
<dbReference type="PANTHER" id="PTHR10361">
    <property type="entry name" value="SODIUM-BILE ACID COTRANSPORTER"/>
    <property type="match status" value="1"/>
</dbReference>
<comment type="similarity">
    <text evidence="2">Belongs to the bile acid:sodium symporter (BASS) (TC 2.A.28) family.</text>
</comment>
<feature type="transmembrane region" description="Helical" evidence="7">
    <location>
        <begin position="125"/>
        <end position="147"/>
    </location>
</feature>
<dbReference type="AlphaFoldDB" id="A0A8C6WMD2"/>
<dbReference type="GO" id="GO:0016020">
    <property type="term" value="C:membrane"/>
    <property type="evidence" value="ECO:0007669"/>
    <property type="project" value="UniProtKB-SubCell"/>
</dbReference>
<evidence type="ECO:0000256" key="6">
    <source>
        <dbReference type="ARBA" id="ARBA00023136"/>
    </source>
</evidence>
<dbReference type="InterPro" id="IPR038770">
    <property type="entry name" value="Na+/solute_symporter_sf"/>
</dbReference>
<feature type="transmembrane region" description="Helical" evidence="7">
    <location>
        <begin position="32"/>
        <end position="53"/>
    </location>
</feature>
<dbReference type="Proteomes" id="UP000694523">
    <property type="component" value="Unplaced"/>
</dbReference>
<keyword evidence="9" id="KW-1185">Reference proteome</keyword>
<dbReference type="Ensembl" id="ENSNMLT00000019755.1">
    <property type="protein sequence ID" value="ENSNMLP00000017560.1"/>
    <property type="gene ID" value="ENSNMLG00000011607.1"/>
</dbReference>
<organism evidence="8 9">
    <name type="scientific">Neogobius melanostomus</name>
    <name type="common">round goby</name>
    <dbReference type="NCBI Taxonomy" id="47308"/>
    <lineage>
        <taxon>Eukaryota</taxon>
        <taxon>Metazoa</taxon>
        <taxon>Chordata</taxon>
        <taxon>Craniata</taxon>
        <taxon>Vertebrata</taxon>
        <taxon>Euteleostomi</taxon>
        <taxon>Actinopterygii</taxon>
        <taxon>Neopterygii</taxon>
        <taxon>Teleostei</taxon>
        <taxon>Neoteleostei</taxon>
        <taxon>Acanthomorphata</taxon>
        <taxon>Gobiaria</taxon>
        <taxon>Gobiiformes</taxon>
        <taxon>Gobioidei</taxon>
        <taxon>Gobiidae</taxon>
        <taxon>Benthophilinae</taxon>
        <taxon>Neogobiini</taxon>
        <taxon>Neogobius</taxon>
    </lineage>
</organism>
<dbReference type="InterPro" id="IPR004710">
    <property type="entry name" value="Bilac:Na_transpt"/>
</dbReference>
<feature type="transmembrane region" description="Helical" evidence="7">
    <location>
        <begin position="65"/>
        <end position="87"/>
    </location>
</feature>
<evidence type="ECO:0000256" key="3">
    <source>
        <dbReference type="ARBA" id="ARBA00022692"/>
    </source>
</evidence>
<reference evidence="8" key="1">
    <citation type="submission" date="2025-08" db="UniProtKB">
        <authorList>
            <consortium name="Ensembl"/>
        </authorList>
    </citation>
    <scope>IDENTIFICATION</scope>
</reference>
<reference evidence="8" key="2">
    <citation type="submission" date="2025-09" db="UniProtKB">
        <authorList>
            <consortium name="Ensembl"/>
        </authorList>
    </citation>
    <scope>IDENTIFICATION</scope>
</reference>
<feature type="transmembrane region" description="Helical" evidence="7">
    <location>
        <begin position="203"/>
        <end position="227"/>
    </location>
</feature>
<accession>A0A8C6WMD2</accession>
<sequence length="329" mass="36083">MGDNGWKLAQGNLTGNASAGSFEINPILNHSLNILSIFSLLVTMVSLGCTMDISEIKKHILKPKGVLIALMAQFCIMPVTAFGLAKILQMDPIKAVTVLVCGCCPGGTLSNIFAMALKGDMNLSIVMTTCSSIVALGMMPLLLYIFSQGFHGLENAVPYVGISTGLALILIPCSAGILINYYRPNYARKVTKVRPIKSLLPKLTVIFDLQKIWFMLTFFVYLIWMIVMPDALAAAGLMSSYKLAFPCYTTHYKCKNVPPCRSCRTISMETGCQNILLCVAVLKVAFPPEDIGAMFLFPLIYITFQCAEALLLTLFFRCYLTYKTLAEGK</sequence>
<comment type="subcellular location">
    <subcellularLocation>
        <location evidence="1">Membrane</location>
        <topology evidence="1">Multi-pass membrane protein</topology>
    </subcellularLocation>
</comment>
<evidence type="ECO:0000256" key="5">
    <source>
        <dbReference type="ARBA" id="ARBA00022989"/>
    </source>
</evidence>
<dbReference type="GO" id="GO:0008508">
    <property type="term" value="F:bile acid:sodium symporter activity"/>
    <property type="evidence" value="ECO:0007669"/>
    <property type="project" value="TreeGrafter"/>
</dbReference>
<keyword evidence="3 7" id="KW-0812">Transmembrane</keyword>
<dbReference type="InterPro" id="IPR002657">
    <property type="entry name" value="BilAc:Na_symport/Acr3"/>
</dbReference>
<evidence type="ECO:0000313" key="9">
    <source>
        <dbReference type="Proteomes" id="UP000694523"/>
    </source>
</evidence>
<keyword evidence="4" id="KW-0769">Symport</keyword>
<proteinExistence type="inferred from homology"/>
<evidence type="ECO:0000256" key="7">
    <source>
        <dbReference type="SAM" id="Phobius"/>
    </source>
</evidence>
<name>A0A8C6WMD2_9GOBI</name>
<dbReference type="Gene3D" id="1.20.1530.20">
    <property type="match status" value="1"/>
</dbReference>
<keyword evidence="5 7" id="KW-1133">Transmembrane helix</keyword>
<keyword evidence="6 7" id="KW-0472">Membrane</keyword>
<feature type="transmembrane region" description="Helical" evidence="7">
    <location>
        <begin position="93"/>
        <end position="113"/>
    </location>
</feature>
<keyword evidence="4" id="KW-0813">Transport</keyword>